<feature type="chain" id="PRO_5020040415" evidence="1">
    <location>
        <begin position="24"/>
        <end position="83"/>
    </location>
</feature>
<keyword evidence="1" id="KW-0732">Signal</keyword>
<proteinExistence type="predicted"/>
<feature type="signal peptide" evidence="1">
    <location>
        <begin position="1"/>
        <end position="23"/>
    </location>
</feature>
<organism evidence="2">
    <name type="scientific">Ixodes scapularis</name>
    <name type="common">Black-legged tick</name>
    <name type="synonym">Deer tick</name>
    <dbReference type="NCBI Taxonomy" id="6945"/>
    <lineage>
        <taxon>Eukaryota</taxon>
        <taxon>Metazoa</taxon>
        <taxon>Ecdysozoa</taxon>
        <taxon>Arthropoda</taxon>
        <taxon>Chelicerata</taxon>
        <taxon>Arachnida</taxon>
        <taxon>Acari</taxon>
        <taxon>Parasitiformes</taxon>
        <taxon>Ixodida</taxon>
        <taxon>Ixodoidea</taxon>
        <taxon>Ixodidae</taxon>
        <taxon>Ixodinae</taxon>
        <taxon>Ixodes</taxon>
    </lineage>
</organism>
<evidence type="ECO:0000313" key="2">
    <source>
        <dbReference type="EMBL" id="MOY34722.1"/>
    </source>
</evidence>
<dbReference type="AlphaFoldDB" id="A0A4D5RCB3"/>
<accession>A0A4D5RCB3</accession>
<dbReference type="EMBL" id="GHJT01000751">
    <property type="protein sequence ID" value="MOY34722.1"/>
    <property type="molecule type" value="Transcribed_RNA"/>
</dbReference>
<reference evidence="2" key="1">
    <citation type="submission" date="2019-04" db="EMBL/GenBank/DDBJ databases">
        <title>An insight into the mialome of Ixodes scapularis.</title>
        <authorList>
            <person name="Ribeiro J.M."/>
            <person name="Mather T.N."/>
            <person name="Karim S."/>
        </authorList>
    </citation>
    <scope>NUCLEOTIDE SEQUENCE</scope>
</reference>
<sequence length="83" mass="8844">MGHFACVQCLFALTSFRSVMVCGRIVGVVQVSEQSTPVCRASNGKSSFFSSLPRALIDNGKRGLLGMCRKGLRDADATFPVCG</sequence>
<protein>
    <submittedName>
        <fullName evidence="2">Putative secreted protein</fullName>
    </submittedName>
</protein>
<evidence type="ECO:0000256" key="1">
    <source>
        <dbReference type="SAM" id="SignalP"/>
    </source>
</evidence>
<name>A0A4D5RCB3_IXOSC</name>